<gene>
    <name evidence="1" type="ORF">C1S65_22135</name>
</gene>
<accession>A0AAD0LC31</accession>
<reference evidence="1 2" key="1">
    <citation type="submission" date="2018-06" db="EMBL/GenBank/DDBJ databases">
        <title>The genome of Pseudomonas putida NX-1, a lignin degrader.</title>
        <authorList>
            <person name="Xu Z."/>
        </authorList>
    </citation>
    <scope>NUCLEOTIDE SEQUENCE [LARGE SCALE GENOMIC DNA]</scope>
    <source>
        <strain evidence="1 2">NX-1</strain>
    </source>
</reference>
<evidence type="ECO:0000313" key="1">
    <source>
        <dbReference type="EMBL" id="AXA26685.1"/>
    </source>
</evidence>
<proteinExistence type="predicted"/>
<dbReference type="RefSeq" id="WP_112899134.1">
    <property type="nucleotide sequence ID" value="NZ_CP030750.1"/>
</dbReference>
<dbReference type="EMBL" id="CP030750">
    <property type="protein sequence ID" value="AXA26685.1"/>
    <property type="molecule type" value="Genomic_DNA"/>
</dbReference>
<sequence length="77" mass="8380">MLKIVPDPPFSHENPHALEDLVLQLIEHLTCAFAITHHSTALTLGTPAQPLTITTAHEVDAALTLAETALSRIQVRH</sequence>
<protein>
    <submittedName>
        <fullName evidence="1">Uncharacterized protein</fullName>
    </submittedName>
</protein>
<organism evidence="1 2">
    <name type="scientific">Pseudomonas putida</name>
    <name type="common">Arthrobacter siderocapsulatus</name>
    <dbReference type="NCBI Taxonomy" id="303"/>
    <lineage>
        <taxon>Bacteria</taxon>
        <taxon>Pseudomonadati</taxon>
        <taxon>Pseudomonadota</taxon>
        <taxon>Gammaproteobacteria</taxon>
        <taxon>Pseudomonadales</taxon>
        <taxon>Pseudomonadaceae</taxon>
        <taxon>Pseudomonas</taxon>
    </lineage>
</organism>
<dbReference type="AlphaFoldDB" id="A0AAD0LC31"/>
<name>A0AAD0LC31_PSEPU</name>
<dbReference type="Proteomes" id="UP000251617">
    <property type="component" value="Chromosome"/>
</dbReference>
<evidence type="ECO:0000313" key="2">
    <source>
        <dbReference type="Proteomes" id="UP000251617"/>
    </source>
</evidence>